<keyword evidence="3" id="KW-1185">Reference proteome</keyword>
<evidence type="ECO:0000313" key="2">
    <source>
        <dbReference type="EMBL" id="URE12358.1"/>
    </source>
</evidence>
<evidence type="ECO:0000313" key="3">
    <source>
        <dbReference type="Proteomes" id="UP001055439"/>
    </source>
</evidence>
<sequence length="124" mass="13868">MLRRRAKKATITRLRSPARSRRPLLFHLRWRRRKPWGGGTVRRSWASGGACGAWRRRSSRAGSPSWTKTSSAPTAGEARGGGAACSGKRRTMIYGNCNTSTRSLTPPPNDAGLLFLFWREGRNR</sequence>
<feature type="region of interest" description="Disordered" evidence="1">
    <location>
        <begin position="54"/>
        <end position="85"/>
    </location>
</feature>
<proteinExistence type="predicted"/>
<reference evidence="2" key="1">
    <citation type="submission" date="2022-05" db="EMBL/GenBank/DDBJ databases">
        <title>The Musa troglodytarum L. genome provides insights into the mechanism of non-climacteric behaviour and enrichment of carotenoids.</title>
        <authorList>
            <person name="Wang J."/>
        </authorList>
    </citation>
    <scope>NUCLEOTIDE SEQUENCE</scope>
    <source>
        <tissue evidence="2">Leaf</tissue>
    </source>
</reference>
<organism evidence="2 3">
    <name type="scientific">Musa troglodytarum</name>
    <name type="common">fe'i banana</name>
    <dbReference type="NCBI Taxonomy" id="320322"/>
    <lineage>
        <taxon>Eukaryota</taxon>
        <taxon>Viridiplantae</taxon>
        <taxon>Streptophyta</taxon>
        <taxon>Embryophyta</taxon>
        <taxon>Tracheophyta</taxon>
        <taxon>Spermatophyta</taxon>
        <taxon>Magnoliopsida</taxon>
        <taxon>Liliopsida</taxon>
        <taxon>Zingiberales</taxon>
        <taxon>Musaceae</taxon>
        <taxon>Musa</taxon>
    </lineage>
</organism>
<protein>
    <submittedName>
        <fullName evidence="2">Uncharacterized protein</fullName>
    </submittedName>
</protein>
<dbReference type="AlphaFoldDB" id="A0A9E7GFT4"/>
<dbReference type="Proteomes" id="UP001055439">
    <property type="component" value="Chromosome 6"/>
</dbReference>
<dbReference type="EMBL" id="CP097508">
    <property type="protein sequence ID" value="URE12358.1"/>
    <property type="molecule type" value="Genomic_DNA"/>
</dbReference>
<name>A0A9E7GFT4_9LILI</name>
<accession>A0A9E7GFT4</accession>
<gene>
    <name evidence="2" type="ORF">MUK42_23635</name>
</gene>
<evidence type="ECO:0000256" key="1">
    <source>
        <dbReference type="SAM" id="MobiDB-lite"/>
    </source>
</evidence>